<dbReference type="PROSITE" id="PS00301">
    <property type="entry name" value="G_TR_1"/>
    <property type="match status" value="1"/>
</dbReference>
<dbReference type="InterPro" id="IPR044139">
    <property type="entry name" value="CysN_NoDQ_III"/>
</dbReference>
<dbReference type="Gene3D" id="3.40.190.10">
    <property type="entry name" value="Periplasmic binding protein-like II"/>
    <property type="match status" value="2"/>
</dbReference>
<keyword evidence="4" id="KW-1003">Cell membrane</keyword>
<dbReference type="EC" id="2.7.7.4" evidence="2"/>
<evidence type="ECO:0000256" key="4">
    <source>
        <dbReference type="ARBA" id="ARBA00022475"/>
    </source>
</evidence>
<dbReference type="PRINTS" id="PR00315">
    <property type="entry name" value="ELONGATNFCT"/>
</dbReference>
<dbReference type="Pfam" id="PF22594">
    <property type="entry name" value="GTP-eEF1A_C"/>
    <property type="match status" value="1"/>
</dbReference>
<keyword evidence="9" id="KW-0067">ATP-binding</keyword>
<dbReference type="InterPro" id="IPR009000">
    <property type="entry name" value="Transl_B-barrel_sf"/>
</dbReference>
<keyword evidence="10" id="KW-0342">GTP-binding</keyword>
<keyword evidence="5" id="KW-0997">Cell inner membrane</keyword>
<evidence type="ECO:0000256" key="8">
    <source>
        <dbReference type="ARBA" id="ARBA00022741"/>
    </source>
</evidence>
<organism evidence="13 14">
    <name type="scientific">Candidatus Phosphoribacter hodrii</name>
    <dbReference type="NCBI Taxonomy" id="2953743"/>
    <lineage>
        <taxon>Bacteria</taxon>
        <taxon>Bacillati</taxon>
        <taxon>Actinomycetota</taxon>
        <taxon>Actinomycetes</taxon>
        <taxon>Micrococcales</taxon>
        <taxon>Dermatophilaceae</taxon>
        <taxon>Candidatus Phosphoribacter</taxon>
    </lineage>
</organism>
<evidence type="ECO:0000256" key="1">
    <source>
        <dbReference type="ARBA" id="ARBA00004533"/>
    </source>
</evidence>
<keyword evidence="11" id="KW-0472">Membrane</keyword>
<keyword evidence="7" id="KW-0548">Nucleotidyltransferase</keyword>
<dbReference type="GO" id="GO:0006790">
    <property type="term" value="P:sulfur compound metabolic process"/>
    <property type="evidence" value="ECO:0007669"/>
    <property type="project" value="InterPro"/>
</dbReference>
<evidence type="ECO:0000256" key="5">
    <source>
        <dbReference type="ARBA" id="ARBA00022519"/>
    </source>
</evidence>
<gene>
    <name evidence="13" type="ORF">IPI13_05085</name>
</gene>
<dbReference type="InterPro" id="IPR000795">
    <property type="entry name" value="T_Tr_GTP-bd_dom"/>
</dbReference>
<dbReference type="CDD" id="cd03695">
    <property type="entry name" value="CysN_NodQ_II"/>
    <property type="match status" value="1"/>
</dbReference>
<feature type="domain" description="Tr-type G" evidence="12">
    <location>
        <begin position="10"/>
        <end position="224"/>
    </location>
</feature>
<dbReference type="InterPro" id="IPR027417">
    <property type="entry name" value="P-loop_NTPase"/>
</dbReference>
<dbReference type="CDD" id="cd04166">
    <property type="entry name" value="CysN_ATPS"/>
    <property type="match status" value="1"/>
</dbReference>
<evidence type="ECO:0000256" key="7">
    <source>
        <dbReference type="ARBA" id="ARBA00022695"/>
    </source>
</evidence>
<dbReference type="NCBIfam" id="TIGR02034">
    <property type="entry name" value="CysN"/>
    <property type="match status" value="1"/>
</dbReference>
<evidence type="ECO:0000256" key="2">
    <source>
        <dbReference type="ARBA" id="ARBA00012391"/>
    </source>
</evidence>
<dbReference type="CDD" id="cd04095">
    <property type="entry name" value="CysN_NoDQ_III"/>
    <property type="match status" value="1"/>
</dbReference>
<dbReference type="Gene3D" id="2.40.30.10">
    <property type="entry name" value="Translation factors"/>
    <property type="match status" value="2"/>
</dbReference>
<dbReference type="Pfam" id="PF13379">
    <property type="entry name" value="NMT1_2"/>
    <property type="match status" value="1"/>
</dbReference>
<dbReference type="GO" id="GO:0005525">
    <property type="term" value="F:GTP binding"/>
    <property type="evidence" value="ECO:0007669"/>
    <property type="project" value="UniProtKB-KW"/>
</dbReference>
<protein>
    <recommendedName>
        <fullName evidence="2">sulfate adenylyltransferase</fullName>
        <ecNumber evidence="2">2.7.7.4</ecNumber>
    </recommendedName>
</protein>
<evidence type="ECO:0000256" key="10">
    <source>
        <dbReference type="ARBA" id="ARBA00023134"/>
    </source>
</evidence>
<dbReference type="SUPFAM" id="SSF52540">
    <property type="entry name" value="P-loop containing nucleoside triphosphate hydrolases"/>
    <property type="match status" value="1"/>
</dbReference>
<keyword evidence="3" id="KW-0813">Transport</keyword>
<dbReference type="InterPro" id="IPR044138">
    <property type="entry name" value="CysN_II"/>
</dbReference>
<proteinExistence type="predicted"/>
<dbReference type="GO" id="GO:0042626">
    <property type="term" value="F:ATPase-coupled transmembrane transporter activity"/>
    <property type="evidence" value="ECO:0007669"/>
    <property type="project" value="InterPro"/>
</dbReference>
<sequence>MTATIEAVPHELLRFATAGSVDDGKSTLVGRLLHDTKSVLADQLAAVERVSRDRGLEATDLALLTDGLRAEREQGITIDVAYRYFSTATRSYILADTPGHVEYTRNMVTGASTAELALILTDARHGILEQTRRHLAVTGLLGVRHVVLAVNKMDLVGWDPSVYHRIADEFTTLAREFGISDVTAIPVSALLGDNVVDRSEHTPWYAGPTLLQHLEEVPVGSDPSEQPFRLPVQLVIRPRTPAHPDYRGYAGRLTSGVVRVGDEVVIHPSGRRSRVVGVDLPAVDGQVVSVAEAAAPRSVTLRLADDIDVARGDLIASPQDEPTVCRALSGPVAVLSDRPLRVRDRVLARVGTRTVRGIVESIDDELDITTMTHLPTGDSLGLNAIGRVTVRLAEPVALDDYRRLRHTGAFLLIDEVDGTTLAAGMAQESCLGCPPPPPPNPRELPHVSTLPRPSRVRVALSLLALLATSVVSACSSSSQAASTGGASTSAASTLRLGYFANLTHATAVLGVKDGHFAKALGTTTLQTQVFNAGPAAVEALLAGAIDAAYVGPSPAINAYTKSGGAAIRIVAGGTSGGASFVVKPGLTETTLAGKTFASPQLGGTQDVALRSWLAAHGYKTSVSGGGDVMVAPQDNSQTLSLFKAGSIDGAWLPEPWATRLRLEAGATTLVDETTLWPQGRFVTTNLIVSTTFLQAHPDQVKALLQGAVAADAAIAADPSGSRDKVGAAITALTSAKISPALLQEAWTHLTITPDPIASSLQTSAQAAVTVGISKSVPDLKGIYDLTLLNQVLTAAGRPTVSAGGLGKE</sequence>
<dbReference type="Gene3D" id="3.40.50.300">
    <property type="entry name" value="P-loop containing nucleotide triphosphate hydrolases"/>
    <property type="match status" value="1"/>
</dbReference>
<dbReference type="FunFam" id="3.40.50.300:FF:000119">
    <property type="entry name" value="Sulfate adenylyltransferase subunit 1"/>
    <property type="match status" value="1"/>
</dbReference>
<comment type="subcellular location">
    <subcellularLocation>
        <location evidence="1">Cell inner membrane</location>
    </subcellularLocation>
</comment>
<evidence type="ECO:0000259" key="12">
    <source>
        <dbReference type="PROSITE" id="PS51722"/>
    </source>
</evidence>
<dbReference type="EMBL" id="JADJIB010000002">
    <property type="protein sequence ID" value="MBK7272550.1"/>
    <property type="molecule type" value="Genomic_DNA"/>
</dbReference>
<reference evidence="13 14" key="1">
    <citation type="submission" date="2020-10" db="EMBL/GenBank/DDBJ databases">
        <title>Connecting structure to function with the recovery of over 1000 high-quality activated sludge metagenome-assembled genomes encoding full-length rRNA genes using long-read sequencing.</title>
        <authorList>
            <person name="Singleton C.M."/>
            <person name="Petriglieri F."/>
            <person name="Kristensen J.M."/>
            <person name="Kirkegaard R.H."/>
            <person name="Michaelsen T.Y."/>
            <person name="Andersen M.H."/>
            <person name="Karst S.M."/>
            <person name="Dueholm M.S."/>
            <person name="Nielsen P.H."/>
            <person name="Albertsen M."/>
        </authorList>
    </citation>
    <scope>NUCLEOTIDE SEQUENCE [LARGE SCALE GENOMIC DNA]</scope>
    <source>
        <strain evidence="13">Ega_18-Q3-R5-49_MAXAC.001</strain>
    </source>
</reference>
<keyword evidence="6" id="KW-0808">Transferase</keyword>
<dbReference type="SUPFAM" id="SSF53850">
    <property type="entry name" value="Periplasmic binding protein-like II"/>
    <property type="match status" value="1"/>
</dbReference>
<dbReference type="InterPro" id="IPR009001">
    <property type="entry name" value="Transl_elong_EF1A/Init_IF2_C"/>
</dbReference>
<evidence type="ECO:0000313" key="13">
    <source>
        <dbReference type="EMBL" id="MBK7272550.1"/>
    </source>
</evidence>
<dbReference type="GO" id="GO:0005886">
    <property type="term" value="C:plasma membrane"/>
    <property type="evidence" value="ECO:0007669"/>
    <property type="project" value="UniProtKB-SubCell"/>
</dbReference>
<dbReference type="SUPFAM" id="SSF50447">
    <property type="entry name" value="Translation proteins"/>
    <property type="match status" value="1"/>
</dbReference>
<dbReference type="InterPro" id="IPR044527">
    <property type="entry name" value="NrtA/CpmA_ABC-bd_dom"/>
</dbReference>
<dbReference type="InterPro" id="IPR054696">
    <property type="entry name" value="GTP-eEF1A_C"/>
</dbReference>
<evidence type="ECO:0000256" key="6">
    <source>
        <dbReference type="ARBA" id="ARBA00022679"/>
    </source>
</evidence>
<dbReference type="GO" id="GO:0004781">
    <property type="term" value="F:sulfate adenylyltransferase (ATP) activity"/>
    <property type="evidence" value="ECO:0007669"/>
    <property type="project" value="UniProtKB-EC"/>
</dbReference>
<dbReference type="CDD" id="cd13553">
    <property type="entry name" value="PBP2_NrtA_CpmA_like"/>
    <property type="match status" value="1"/>
</dbReference>
<evidence type="ECO:0000256" key="3">
    <source>
        <dbReference type="ARBA" id="ARBA00022448"/>
    </source>
</evidence>
<dbReference type="PROSITE" id="PS51722">
    <property type="entry name" value="G_TR_2"/>
    <property type="match status" value="1"/>
</dbReference>
<dbReference type="InterPro" id="IPR011779">
    <property type="entry name" value="SO4_adenylTrfase_lsu"/>
</dbReference>
<dbReference type="AlphaFoldDB" id="A0A935II62"/>
<dbReference type="NCBIfam" id="TIGR01728">
    <property type="entry name" value="SsuA_fam"/>
    <property type="match status" value="1"/>
</dbReference>
<dbReference type="GO" id="GO:0003924">
    <property type="term" value="F:GTPase activity"/>
    <property type="evidence" value="ECO:0007669"/>
    <property type="project" value="InterPro"/>
</dbReference>
<dbReference type="Proteomes" id="UP000726105">
    <property type="component" value="Unassembled WGS sequence"/>
</dbReference>
<dbReference type="Pfam" id="PF00009">
    <property type="entry name" value="GTP_EFTU"/>
    <property type="match status" value="1"/>
</dbReference>
<dbReference type="InterPro" id="IPR010067">
    <property type="entry name" value="ABC_SsuA_sub-bd"/>
</dbReference>
<name>A0A935II62_9MICO</name>
<dbReference type="PANTHER" id="PTHR23115">
    <property type="entry name" value="TRANSLATION FACTOR"/>
    <property type="match status" value="1"/>
</dbReference>
<comment type="caution">
    <text evidence="13">The sequence shown here is derived from an EMBL/GenBank/DDBJ whole genome shotgun (WGS) entry which is preliminary data.</text>
</comment>
<keyword evidence="8" id="KW-0547">Nucleotide-binding</keyword>
<evidence type="ECO:0000313" key="14">
    <source>
        <dbReference type="Proteomes" id="UP000726105"/>
    </source>
</evidence>
<dbReference type="InterPro" id="IPR050100">
    <property type="entry name" value="TRAFAC_GTPase_members"/>
</dbReference>
<evidence type="ECO:0000256" key="11">
    <source>
        <dbReference type="ARBA" id="ARBA00023136"/>
    </source>
</evidence>
<accession>A0A935II62</accession>
<evidence type="ECO:0000256" key="9">
    <source>
        <dbReference type="ARBA" id="ARBA00022840"/>
    </source>
</evidence>
<dbReference type="InterPro" id="IPR041757">
    <property type="entry name" value="CysN_GTP-bd"/>
</dbReference>
<dbReference type="GO" id="GO:0005524">
    <property type="term" value="F:ATP binding"/>
    <property type="evidence" value="ECO:0007669"/>
    <property type="project" value="UniProtKB-KW"/>
</dbReference>
<dbReference type="SUPFAM" id="SSF50465">
    <property type="entry name" value="EF-Tu/eEF-1alpha/eIF2-gamma C-terminal domain"/>
    <property type="match status" value="1"/>
</dbReference>
<dbReference type="InterPro" id="IPR031157">
    <property type="entry name" value="G_TR_CS"/>
</dbReference>